<dbReference type="EMBL" id="JBHSWW010000515">
    <property type="protein sequence ID" value="MFC6755074.1"/>
    <property type="molecule type" value="Genomic_DNA"/>
</dbReference>
<organism evidence="2 3">
    <name type="scientific">Halorubrum tibetense</name>
    <dbReference type="NCBI Taxonomy" id="175631"/>
    <lineage>
        <taxon>Archaea</taxon>
        <taxon>Methanobacteriati</taxon>
        <taxon>Methanobacteriota</taxon>
        <taxon>Stenosarchaea group</taxon>
        <taxon>Halobacteria</taxon>
        <taxon>Halobacteriales</taxon>
        <taxon>Haloferacaceae</taxon>
        <taxon>Halorubrum</taxon>
    </lineage>
</organism>
<name>A0ABD5SI01_9EURY</name>
<comment type="caution">
    <text evidence="2">The sequence shown here is derived from an EMBL/GenBank/DDBJ whole genome shotgun (WGS) entry which is preliminary data.</text>
</comment>
<proteinExistence type="predicted"/>
<evidence type="ECO:0000256" key="1">
    <source>
        <dbReference type="SAM" id="Phobius"/>
    </source>
</evidence>
<feature type="non-terminal residue" evidence="2">
    <location>
        <position position="113"/>
    </location>
</feature>
<feature type="transmembrane region" description="Helical" evidence="1">
    <location>
        <begin position="78"/>
        <end position="100"/>
    </location>
</feature>
<feature type="transmembrane region" description="Helical" evidence="1">
    <location>
        <begin position="45"/>
        <end position="66"/>
    </location>
</feature>
<sequence length="113" mass="11259">MTETSRSSSAGTVGGPFPWTVAGAGTVVTVALVALGLAWEGKPTPAFVGGVAVVFLAVTAVIHRSMVRAGTAHGRQPITAATWVTVVRAGLVAAFAGFLFTEPPGGSAAWVPA</sequence>
<reference evidence="2 3" key="1">
    <citation type="journal article" date="2019" name="Int. J. Syst. Evol. Microbiol.">
        <title>The Global Catalogue of Microorganisms (GCM) 10K type strain sequencing project: providing services to taxonomists for standard genome sequencing and annotation.</title>
        <authorList>
            <consortium name="The Broad Institute Genomics Platform"/>
            <consortium name="The Broad Institute Genome Sequencing Center for Infectious Disease"/>
            <person name="Wu L."/>
            <person name="Ma J."/>
        </authorList>
    </citation>
    <scope>NUCLEOTIDE SEQUENCE [LARGE SCALE GENOMIC DNA]</scope>
    <source>
        <strain evidence="2 3">CGMCC 1.3239</strain>
    </source>
</reference>
<feature type="transmembrane region" description="Helical" evidence="1">
    <location>
        <begin position="21"/>
        <end position="39"/>
    </location>
</feature>
<dbReference type="Proteomes" id="UP001596442">
    <property type="component" value="Unassembled WGS sequence"/>
</dbReference>
<evidence type="ECO:0000313" key="2">
    <source>
        <dbReference type="EMBL" id="MFC6755074.1"/>
    </source>
</evidence>
<evidence type="ECO:0000313" key="3">
    <source>
        <dbReference type="Proteomes" id="UP001596442"/>
    </source>
</evidence>
<gene>
    <name evidence="2" type="ORF">ACFQEU_16635</name>
</gene>
<keyword evidence="1" id="KW-0812">Transmembrane</keyword>
<keyword evidence="1" id="KW-1133">Transmembrane helix</keyword>
<keyword evidence="3" id="KW-1185">Reference proteome</keyword>
<dbReference type="AlphaFoldDB" id="A0ABD5SI01"/>
<protein>
    <submittedName>
        <fullName evidence="2">Uncharacterized protein</fullName>
    </submittedName>
</protein>
<accession>A0ABD5SI01</accession>
<keyword evidence="1" id="KW-0472">Membrane</keyword>